<evidence type="ECO:0000256" key="4">
    <source>
        <dbReference type="ARBA" id="ARBA00023136"/>
    </source>
</evidence>
<evidence type="ECO:0000256" key="2">
    <source>
        <dbReference type="ARBA" id="ARBA00022692"/>
    </source>
</evidence>
<dbReference type="InterPro" id="IPR050382">
    <property type="entry name" value="MFS_Na/Anion_cotransporter"/>
</dbReference>
<dbReference type="PANTHER" id="PTHR11662">
    <property type="entry name" value="SOLUTE CARRIER FAMILY 17"/>
    <property type="match status" value="1"/>
</dbReference>
<comment type="subcellular location">
    <subcellularLocation>
        <location evidence="1">Membrane</location>
        <topology evidence="1">Multi-pass membrane protein</topology>
    </subcellularLocation>
</comment>
<dbReference type="AlphaFoldDB" id="A0A8E0VJX4"/>
<sequence length="174" mass="19226">YLCLHDGILQTVCLPFCHGSLTFSAAGILAFLWLPFWVIFVSETPNSHNWISVDEKNHIENSLKHTENGVLSAMPYIAGLIFTLLLAPVDSVMIRRRWLSIPRARKLWSSISAFGKSVLLSAIAFSTPESRTLIVALLVLNVMMSSVMLLGFNLADLDLAPPYAGMQRCCITSS</sequence>
<reference evidence="6" key="1">
    <citation type="submission" date="2019-05" db="EMBL/GenBank/DDBJ databases">
        <title>Annotation for the trematode Fasciolopsis buski.</title>
        <authorList>
            <person name="Choi Y.-J."/>
        </authorList>
    </citation>
    <scope>NUCLEOTIDE SEQUENCE</scope>
    <source>
        <strain evidence="6">HT</strain>
        <tissue evidence="6">Whole worm</tissue>
    </source>
</reference>
<feature type="non-terminal residue" evidence="6">
    <location>
        <position position="1"/>
    </location>
</feature>
<dbReference type="GO" id="GO:0022857">
    <property type="term" value="F:transmembrane transporter activity"/>
    <property type="evidence" value="ECO:0007669"/>
    <property type="project" value="TreeGrafter"/>
</dbReference>
<feature type="transmembrane region" description="Helical" evidence="5">
    <location>
        <begin position="73"/>
        <end position="95"/>
    </location>
</feature>
<dbReference type="OrthoDB" id="2985014at2759"/>
<protein>
    <submittedName>
        <fullName evidence="6">Vesicular glutamate transporter 3</fullName>
    </submittedName>
</protein>
<dbReference type="SUPFAM" id="SSF103473">
    <property type="entry name" value="MFS general substrate transporter"/>
    <property type="match status" value="1"/>
</dbReference>
<evidence type="ECO:0000313" key="7">
    <source>
        <dbReference type="Proteomes" id="UP000728185"/>
    </source>
</evidence>
<evidence type="ECO:0000256" key="5">
    <source>
        <dbReference type="SAM" id="Phobius"/>
    </source>
</evidence>
<dbReference type="PANTHER" id="PTHR11662:SF399">
    <property type="entry name" value="FI19708P1-RELATED"/>
    <property type="match status" value="1"/>
</dbReference>
<dbReference type="GO" id="GO:0016020">
    <property type="term" value="C:membrane"/>
    <property type="evidence" value="ECO:0007669"/>
    <property type="project" value="UniProtKB-SubCell"/>
</dbReference>
<dbReference type="GO" id="GO:0006820">
    <property type="term" value="P:monoatomic anion transport"/>
    <property type="evidence" value="ECO:0007669"/>
    <property type="project" value="TreeGrafter"/>
</dbReference>
<name>A0A8E0VJX4_9TREM</name>
<dbReference type="InterPro" id="IPR036259">
    <property type="entry name" value="MFS_trans_sf"/>
</dbReference>
<keyword evidence="4 5" id="KW-0472">Membrane</keyword>
<proteinExistence type="predicted"/>
<keyword evidence="2 5" id="KW-0812">Transmembrane</keyword>
<dbReference type="EMBL" id="LUCM01005696">
    <property type="protein sequence ID" value="KAA0192429.1"/>
    <property type="molecule type" value="Genomic_DNA"/>
</dbReference>
<feature type="transmembrane region" description="Helical" evidence="5">
    <location>
        <begin position="21"/>
        <end position="40"/>
    </location>
</feature>
<comment type="caution">
    <text evidence="6">The sequence shown here is derived from an EMBL/GenBank/DDBJ whole genome shotgun (WGS) entry which is preliminary data.</text>
</comment>
<gene>
    <name evidence="6" type="ORF">FBUS_11017</name>
</gene>
<keyword evidence="3 5" id="KW-1133">Transmembrane helix</keyword>
<accession>A0A8E0VJX4</accession>
<dbReference type="Proteomes" id="UP000728185">
    <property type="component" value="Unassembled WGS sequence"/>
</dbReference>
<feature type="transmembrane region" description="Helical" evidence="5">
    <location>
        <begin position="133"/>
        <end position="155"/>
    </location>
</feature>
<evidence type="ECO:0000256" key="3">
    <source>
        <dbReference type="ARBA" id="ARBA00022989"/>
    </source>
</evidence>
<organism evidence="6 7">
    <name type="scientific">Fasciolopsis buskii</name>
    <dbReference type="NCBI Taxonomy" id="27845"/>
    <lineage>
        <taxon>Eukaryota</taxon>
        <taxon>Metazoa</taxon>
        <taxon>Spiralia</taxon>
        <taxon>Lophotrochozoa</taxon>
        <taxon>Platyhelminthes</taxon>
        <taxon>Trematoda</taxon>
        <taxon>Digenea</taxon>
        <taxon>Plagiorchiida</taxon>
        <taxon>Echinostomata</taxon>
        <taxon>Echinostomatoidea</taxon>
        <taxon>Fasciolidae</taxon>
        <taxon>Fasciolopsis</taxon>
    </lineage>
</organism>
<evidence type="ECO:0000256" key="1">
    <source>
        <dbReference type="ARBA" id="ARBA00004141"/>
    </source>
</evidence>
<keyword evidence="7" id="KW-1185">Reference proteome</keyword>
<evidence type="ECO:0000313" key="6">
    <source>
        <dbReference type="EMBL" id="KAA0192429.1"/>
    </source>
</evidence>